<dbReference type="GO" id="GO:0005506">
    <property type="term" value="F:iron ion binding"/>
    <property type="evidence" value="ECO:0007669"/>
    <property type="project" value="InterPro"/>
</dbReference>
<evidence type="ECO:0000313" key="5">
    <source>
        <dbReference type="Proteomes" id="UP000530928"/>
    </source>
</evidence>
<dbReference type="PANTHER" id="PTHR11908:SF132">
    <property type="entry name" value="ALDEHYDE OXIDASE 1-RELATED"/>
    <property type="match status" value="1"/>
</dbReference>
<dbReference type="SMART" id="SM01008">
    <property type="entry name" value="Ald_Xan_dh_C"/>
    <property type="match status" value="1"/>
</dbReference>
<organism evidence="4 5">
    <name type="scientific">Nonomuraea soli</name>
    <dbReference type="NCBI Taxonomy" id="1032476"/>
    <lineage>
        <taxon>Bacteria</taxon>
        <taxon>Bacillati</taxon>
        <taxon>Actinomycetota</taxon>
        <taxon>Actinomycetes</taxon>
        <taxon>Streptosporangiales</taxon>
        <taxon>Streptosporangiaceae</taxon>
        <taxon>Nonomuraea</taxon>
    </lineage>
</organism>
<dbReference type="PANTHER" id="PTHR11908">
    <property type="entry name" value="XANTHINE DEHYDROGENASE"/>
    <property type="match status" value="1"/>
</dbReference>
<dbReference type="EMBL" id="JACDUR010000006">
    <property type="protein sequence ID" value="MBA2894603.1"/>
    <property type="molecule type" value="Genomic_DNA"/>
</dbReference>
<dbReference type="Gene3D" id="3.30.365.10">
    <property type="entry name" value="Aldehyde oxidase/xanthine dehydrogenase, molybdopterin binding domain"/>
    <property type="match status" value="4"/>
</dbReference>
<proteinExistence type="predicted"/>
<dbReference type="SUPFAM" id="SSF54665">
    <property type="entry name" value="CO dehydrogenase molybdoprotein N-domain-like"/>
    <property type="match status" value="1"/>
</dbReference>
<dbReference type="NCBIfam" id="NF040766">
    <property type="entry name" value="CODH_aero_grp5"/>
    <property type="match status" value="1"/>
</dbReference>
<dbReference type="InterPro" id="IPR037165">
    <property type="entry name" value="AldOxase/xan_DH_Mopterin-bd_sf"/>
</dbReference>
<dbReference type="Pfam" id="PF02738">
    <property type="entry name" value="MoCoBD_1"/>
    <property type="match status" value="1"/>
</dbReference>
<keyword evidence="1" id="KW-0500">Molybdenum</keyword>
<evidence type="ECO:0000256" key="1">
    <source>
        <dbReference type="ARBA" id="ARBA00022505"/>
    </source>
</evidence>
<dbReference type="Gene3D" id="3.90.1170.50">
    <property type="entry name" value="Aldehyde oxidase/xanthine dehydrogenase, a/b hammerhead"/>
    <property type="match status" value="1"/>
</dbReference>
<comment type="caution">
    <text evidence="4">The sequence shown here is derived from an EMBL/GenBank/DDBJ whole genome shotgun (WGS) entry which is preliminary data.</text>
</comment>
<dbReference type="RefSeq" id="WP_181613355.1">
    <property type="nucleotide sequence ID" value="NZ_BAABAM010000004.1"/>
</dbReference>
<protein>
    <submittedName>
        <fullName evidence="4">CO/xanthine dehydrogenase Mo-binding subunit</fullName>
    </submittedName>
</protein>
<dbReference type="SUPFAM" id="SSF56003">
    <property type="entry name" value="Molybdenum cofactor-binding domain"/>
    <property type="match status" value="1"/>
</dbReference>
<feature type="domain" description="Aldehyde oxidase/xanthine dehydrogenase a/b hammerhead" evidence="3">
    <location>
        <begin position="20"/>
        <end position="135"/>
    </location>
</feature>
<evidence type="ECO:0000259" key="3">
    <source>
        <dbReference type="SMART" id="SM01008"/>
    </source>
</evidence>
<gene>
    <name evidence="4" type="ORF">HNR30_005975</name>
</gene>
<dbReference type="Proteomes" id="UP000530928">
    <property type="component" value="Unassembled WGS sequence"/>
</dbReference>
<reference evidence="4 5" key="1">
    <citation type="submission" date="2020-07" db="EMBL/GenBank/DDBJ databases">
        <title>Genomic Encyclopedia of Type Strains, Phase IV (KMG-IV): sequencing the most valuable type-strain genomes for metagenomic binning, comparative biology and taxonomic classification.</title>
        <authorList>
            <person name="Goeker M."/>
        </authorList>
    </citation>
    <scope>NUCLEOTIDE SEQUENCE [LARGE SCALE GENOMIC DNA]</scope>
    <source>
        <strain evidence="4 5">DSM 45533</strain>
    </source>
</reference>
<sequence length="782" mass="84554">MTTRLFGEKVQRLEDPRLLTGQGRYLDDLGHDAVAVAFVRSPHAHARIRDIDVSAALDAEGLISIYTWEDLPGRLAQPLPLLIPHPALTHGRTAYPLAKETVRHVGEPVVMVVAEDRYLAEDVCDLIRVDYELLKPVVGIEEAAQGAQLVHDDVPGNLGAHFVQEVPAADGRGAREAIEQAAHTLAFRLDIERSASMPLEGRGVYARWDGTDLRVYSSTQTSTSVRMAIAAKLDLPLPNVEVIAPDVGGGFGVKIVHPWPEEILVPWAAMTLGREVKWTEDRREHFVSSAHERGQVHFVRVGFDDDGRVEGLEVTILHDHGAYTPYGIIVPIITSTQLLGPYKLGSYRVEFSSIYTNTVQVTPYRGAGRPQGVFCMERTMDKIAQYLGADRTAVRERNFIQPADFPYDQGMVFQDGRPLIYDSGDYPEMLRMLKELIGWDSFERRPGVGIGIGCYVEGTGVGPYEGGHVQITSDGRVHVSTGLTSQGQGHETVFAQIAATELGVPIERVSVVTGDTRRFGYAVGTFASRAAVMSGNAIALACRKVREKALRIAADALEASADDLEITEGVVHVKGAPGAAVPLATVAVLANPLRYAFDEEAKRATQFAGTASPDLPPVAEGEEPGLEGRDYYSPVRSTFASGMHAAIVAVDPDTAEVEILRYAVVHDCGRLINPMIVEGQIHGGVAQGVGGALYERMVYDAHGQLLNASFMDFLMPYATEVPRVETAHLETPSPLNPLGIKGAGEAGVIPVSAVIAGAIEDAEGIAIDRMPISPSELFHLRG</sequence>
<dbReference type="InterPro" id="IPR016208">
    <property type="entry name" value="Ald_Oxase/xanthine_DH-like"/>
</dbReference>
<dbReference type="Pfam" id="PF20256">
    <property type="entry name" value="MoCoBD_2"/>
    <property type="match status" value="1"/>
</dbReference>
<dbReference type="InterPro" id="IPR008274">
    <property type="entry name" value="AldOxase/xan_DH_MoCoBD1"/>
</dbReference>
<keyword evidence="5" id="KW-1185">Reference proteome</keyword>
<dbReference type="InterPro" id="IPR000674">
    <property type="entry name" value="Ald_Oxase/Xan_DH_a/b"/>
</dbReference>
<keyword evidence="2" id="KW-0560">Oxidoreductase</keyword>
<dbReference type="Pfam" id="PF01315">
    <property type="entry name" value="Ald_Xan_dh_C"/>
    <property type="match status" value="1"/>
</dbReference>
<dbReference type="InterPro" id="IPR046867">
    <property type="entry name" value="AldOxase/xan_DH_MoCoBD2"/>
</dbReference>
<evidence type="ECO:0000313" key="4">
    <source>
        <dbReference type="EMBL" id="MBA2894603.1"/>
    </source>
</evidence>
<dbReference type="InterPro" id="IPR036856">
    <property type="entry name" value="Ald_Oxase/Xan_DH_a/b_sf"/>
</dbReference>
<evidence type="ECO:0000256" key="2">
    <source>
        <dbReference type="ARBA" id="ARBA00023002"/>
    </source>
</evidence>
<accession>A0A7W0CP13</accession>
<dbReference type="GO" id="GO:0016491">
    <property type="term" value="F:oxidoreductase activity"/>
    <property type="evidence" value="ECO:0007669"/>
    <property type="project" value="UniProtKB-KW"/>
</dbReference>
<dbReference type="AlphaFoldDB" id="A0A7W0CP13"/>
<name>A0A7W0CP13_9ACTN</name>